<evidence type="ECO:0000256" key="4">
    <source>
        <dbReference type="SAM" id="SignalP"/>
    </source>
</evidence>
<comment type="similarity">
    <text evidence="2">Belongs to the LppX/LprAFG lipoprotein family.</text>
</comment>
<protein>
    <recommendedName>
        <fullName evidence="7">LppX_LprAFG lipoprotein</fullName>
    </recommendedName>
</protein>
<proteinExistence type="inferred from homology"/>
<comment type="subcellular location">
    <subcellularLocation>
        <location evidence="1">Cell envelope</location>
    </subcellularLocation>
</comment>
<dbReference type="KEGG" id="aab:A4R43_34915"/>
<dbReference type="CDD" id="cd16334">
    <property type="entry name" value="LppX-like"/>
    <property type="match status" value="1"/>
</dbReference>
<dbReference type="AlphaFoldDB" id="A0A344LG27"/>
<dbReference type="GO" id="GO:0030313">
    <property type="term" value="C:cell envelope"/>
    <property type="evidence" value="ECO:0007669"/>
    <property type="project" value="UniProtKB-SubCell"/>
</dbReference>
<feature type="chain" id="PRO_5039530334" description="LppX_LprAFG lipoprotein" evidence="4">
    <location>
        <begin position="18"/>
        <end position="229"/>
    </location>
</feature>
<evidence type="ECO:0000256" key="3">
    <source>
        <dbReference type="ARBA" id="ARBA00022475"/>
    </source>
</evidence>
<dbReference type="SUPFAM" id="SSF89392">
    <property type="entry name" value="Prokaryotic lipoproteins and lipoprotein localization factors"/>
    <property type="match status" value="1"/>
</dbReference>
<keyword evidence="4" id="KW-0732">Signal</keyword>
<feature type="signal peptide" evidence="4">
    <location>
        <begin position="1"/>
        <end position="17"/>
    </location>
</feature>
<keyword evidence="3" id="KW-0472">Membrane</keyword>
<reference evidence="5 6" key="1">
    <citation type="submission" date="2016-04" db="EMBL/GenBank/DDBJ databases">
        <title>Complete genome sequence and analysis of deep-sea sediment isolate, Amycolatopsis sp. WP1.</title>
        <authorList>
            <person name="Wang H."/>
            <person name="Chen S."/>
            <person name="Wu Q."/>
        </authorList>
    </citation>
    <scope>NUCLEOTIDE SEQUENCE [LARGE SCALE GENOMIC DNA]</scope>
    <source>
        <strain evidence="5 6">WP1</strain>
    </source>
</reference>
<evidence type="ECO:0008006" key="7">
    <source>
        <dbReference type="Google" id="ProtNLM"/>
    </source>
</evidence>
<gene>
    <name evidence="5" type="ORF">A4R43_34915</name>
</gene>
<dbReference type="PROSITE" id="PS51257">
    <property type="entry name" value="PROKAR_LIPOPROTEIN"/>
    <property type="match status" value="1"/>
</dbReference>
<accession>A0A344LG27</accession>
<evidence type="ECO:0000313" key="6">
    <source>
        <dbReference type="Proteomes" id="UP000250434"/>
    </source>
</evidence>
<dbReference type="EMBL" id="CP015163">
    <property type="protein sequence ID" value="AXB47001.1"/>
    <property type="molecule type" value="Genomic_DNA"/>
</dbReference>
<keyword evidence="3" id="KW-1003">Cell membrane</keyword>
<evidence type="ECO:0000256" key="2">
    <source>
        <dbReference type="ARBA" id="ARBA00009194"/>
    </source>
</evidence>
<dbReference type="RefSeq" id="WP_113696059.1">
    <property type="nucleotide sequence ID" value="NZ_CP015163.1"/>
</dbReference>
<dbReference type="Proteomes" id="UP000250434">
    <property type="component" value="Chromosome"/>
</dbReference>
<dbReference type="InterPro" id="IPR029046">
    <property type="entry name" value="LolA/LolB/LppX"/>
</dbReference>
<name>A0A344LG27_9PSEU</name>
<sequence>MLMRRFLLGALALAVTAATGCSSGEPDTSSFPPAEQLVQEATTATSAVKSTHFSLQVNGSITGLSVQSLDGDLTKEGGPSGAAKGTGKLEVNGQLIEAEFVVVQDNFYLKGPTGNFQKIPAFAASAVYDPSAILDPQRGIAKLVSSLQNPKTEAEEDVDGTATWKVSGRIGKDVLVALLPGIQADADLTFWLAKDTKLPVKATAKFPENASVDVKLSDVDKPVTVTPPA</sequence>
<dbReference type="Gene3D" id="2.50.20.20">
    <property type="match status" value="1"/>
</dbReference>
<organism evidence="5 6">
    <name type="scientific">Amycolatopsis albispora</name>
    <dbReference type="NCBI Taxonomy" id="1804986"/>
    <lineage>
        <taxon>Bacteria</taxon>
        <taxon>Bacillati</taxon>
        <taxon>Actinomycetota</taxon>
        <taxon>Actinomycetes</taxon>
        <taxon>Pseudonocardiales</taxon>
        <taxon>Pseudonocardiaceae</taxon>
        <taxon>Amycolatopsis</taxon>
    </lineage>
</organism>
<keyword evidence="6" id="KW-1185">Reference proteome</keyword>
<dbReference type="OrthoDB" id="4763237at2"/>
<evidence type="ECO:0000313" key="5">
    <source>
        <dbReference type="EMBL" id="AXB47001.1"/>
    </source>
</evidence>
<dbReference type="Pfam" id="PF07161">
    <property type="entry name" value="LppX_LprAFG"/>
    <property type="match status" value="1"/>
</dbReference>
<dbReference type="InterPro" id="IPR009830">
    <property type="entry name" value="LppX/LprAFG"/>
</dbReference>
<evidence type="ECO:0000256" key="1">
    <source>
        <dbReference type="ARBA" id="ARBA00004196"/>
    </source>
</evidence>